<feature type="transmembrane region" description="Helical" evidence="1">
    <location>
        <begin position="6"/>
        <end position="31"/>
    </location>
</feature>
<feature type="transmembrane region" description="Helical" evidence="1">
    <location>
        <begin position="283"/>
        <end position="302"/>
    </location>
</feature>
<evidence type="ECO:0000256" key="1">
    <source>
        <dbReference type="SAM" id="Phobius"/>
    </source>
</evidence>
<protein>
    <submittedName>
        <fullName evidence="2">Cytochrome ubiquinol oxidase subunit I</fullName>
        <ecNumber evidence="2">1.10.3.-</ecNumber>
    </submittedName>
</protein>
<dbReference type="RefSeq" id="WP_312746250.1">
    <property type="nucleotide sequence ID" value="NZ_CP116968.1"/>
</dbReference>
<feature type="transmembrane region" description="Helical" evidence="1">
    <location>
        <begin position="205"/>
        <end position="231"/>
    </location>
</feature>
<dbReference type="KEGG" id="nneo:PQG83_02155"/>
<accession>A0AA96GIJ3</accession>
<keyword evidence="2" id="KW-0560">Oxidoreductase</keyword>
<sequence>MTSSSFWIGFFSLAHITLASLGVGFMVLAPIAEGLGRSRPYFTDFAYLATRFTLVTYTTSIVLAVFMLELFIGLFPLTNSYLFNHFRYPLHLALIVFFIQVLCLYPYYHFWDRLRSKSITWHITLGTVAAVLILIWGGILDGIGSFMMTPVQGDNGWARLWNPTWVPLMVHRFFGNLVIAGYVMAAYAGWRLWNHSGQTKNDAYYLTLIKTGMAIGIVSLMIQPVSGFVFAQHIQNAQPDILQNLYEGQTVLLVIGQFTLLALLLLGSHLIFRSVHLERGHSYRAEVFYVLTIVLMVVLAPYPLYRRIVNFIVLFQTGWYLRYVFPVWMRGSTPSLNKPFIHFIAMALGLAALVLYLTMGTIREVARGPDTIHGIINNQMESTFRSQTFP</sequence>
<keyword evidence="1" id="KW-1133">Transmembrane helix</keyword>
<feature type="transmembrane region" description="Helical" evidence="1">
    <location>
        <begin position="119"/>
        <end position="139"/>
    </location>
</feature>
<keyword evidence="3" id="KW-1185">Reference proteome</keyword>
<reference evidence="2 3" key="1">
    <citation type="submission" date="2023-01" db="EMBL/GenBank/DDBJ databases">
        <title>Cultivation and genomic characterization of new, ubiquitous marine nitrite-oxidizing bacteria from the Nitrospirales.</title>
        <authorList>
            <person name="Mueller A.J."/>
            <person name="Daebeler A."/>
            <person name="Herbold C.W."/>
            <person name="Kirkegaard R.H."/>
            <person name="Daims H."/>
        </authorList>
    </citation>
    <scope>NUCLEOTIDE SEQUENCE [LARGE SCALE GENOMIC DNA]</scope>
    <source>
        <strain evidence="2 3">DK</strain>
    </source>
</reference>
<organism evidence="2 3">
    <name type="scientific">Candidatus Nitrospira neomarina</name>
    <dbReference type="NCBI Taxonomy" id="3020899"/>
    <lineage>
        <taxon>Bacteria</taxon>
        <taxon>Pseudomonadati</taxon>
        <taxon>Nitrospirota</taxon>
        <taxon>Nitrospiria</taxon>
        <taxon>Nitrospirales</taxon>
        <taxon>Nitrospiraceae</taxon>
        <taxon>Nitrospira</taxon>
    </lineage>
</organism>
<feature type="transmembrane region" description="Helical" evidence="1">
    <location>
        <begin position="88"/>
        <end position="107"/>
    </location>
</feature>
<dbReference type="GO" id="GO:0016491">
    <property type="term" value="F:oxidoreductase activity"/>
    <property type="evidence" value="ECO:0007669"/>
    <property type="project" value="UniProtKB-KW"/>
</dbReference>
<evidence type="ECO:0000313" key="3">
    <source>
        <dbReference type="Proteomes" id="UP001302494"/>
    </source>
</evidence>
<feature type="transmembrane region" description="Helical" evidence="1">
    <location>
        <begin position="52"/>
        <end position="76"/>
    </location>
</feature>
<feature type="transmembrane region" description="Helical" evidence="1">
    <location>
        <begin position="340"/>
        <end position="359"/>
    </location>
</feature>
<gene>
    <name evidence="2" type="ORF">PQG83_02155</name>
</gene>
<dbReference type="AlphaFoldDB" id="A0AA96GIJ3"/>
<proteinExistence type="predicted"/>
<dbReference type="EMBL" id="CP116968">
    <property type="protein sequence ID" value="WNM62571.1"/>
    <property type="molecule type" value="Genomic_DNA"/>
</dbReference>
<keyword evidence="1" id="KW-0812">Transmembrane</keyword>
<dbReference type="Proteomes" id="UP001302494">
    <property type="component" value="Chromosome"/>
</dbReference>
<feature type="transmembrane region" description="Helical" evidence="1">
    <location>
        <begin position="308"/>
        <end position="328"/>
    </location>
</feature>
<keyword evidence="1" id="KW-0472">Membrane</keyword>
<dbReference type="EC" id="1.10.3.-" evidence="2"/>
<feature type="transmembrane region" description="Helical" evidence="1">
    <location>
        <begin position="251"/>
        <end position="271"/>
    </location>
</feature>
<feature type="transmembrane region" description="Helical" evidence="1">
    <location>
        <begin position="173"/>
        <end position="193"/>
    </location>
</feature>
<evidence type="ECO:0000313" key="2">
    <source>
        <dbReference type="EMBL" id="WNM62571.1"/>
    </source>
</evidence>
<name>A0AA96GIJ3_9BACT</name>